<name>A0A1T4WDA5_9FIRM</name>
<reference evidence="1 2" key="1">
    <citation type="submission" date="2017-02" db="EMBL/GenBank/DDBJ databases">
        <authorList>
            <person name="Peterson S.W."/>
        </authorList>
    </citation>
    <scope>NUCLEOTIDE SEQUENCE [LARGE SCALE GENOMIC DNA]</scope>
    <source>
        <strain evidence="1 2">ATCC 27749</strain>
    </source>
</reference>
<dbReference type="AlphaFoldDB" id="A0A1T4WDA5"/>
<organism evidence="1 2">
    <name type="scientific">Gemmiger formicilis</name>
    <dbReference type="NCBI Taxonomy" id="745368"/>
    <lineage>
        <taxon>Bacteria</taxon>
        <taxon>Bacillati</taxon>
        <taxon>Bacillota</taxon>
        <taxon>Clostridia</taxon>
        <taxon>Eubacteriales</taxon>
        <taxon>Gemmiger</taxon>
    </lineage>
</organism>
<evidence type="ECO:0000313" key="2">
    <source>
        <dbReference type="Proteomes" id="UP000190286"/>
    </source>
</evidence>
<dbReference type="STRING" id="745368.SAMN02745178_00394"/>
<gene>
    <name evidence="1" type="ORF">SAMN02745178_00394</name>
</gene>
<proteinExistence type="predicted"/>
<accession>A0A1T4WDA5</accession>
<keyword evidence="2" id="KW-1185">Reference proteome</keyword>
<sequence>MIYGNVNVDMNPDGLGAWEDIPTHVQVAGRYTIDDVQALLAKADTGLATSGLPVTYERDQIQTGNLIKKNYQDCLIVKNSEHPDDYFKFVFATRTTGNMTTISVYRSGKSPLIAKKNADDERRQSSNLLLNILSAVSTLDENALAAEYDYYSILSRIIRENLGV</sequence>
<dbReference type="GeneID" id="93336888"/>
<dbReference type="EMBL" id="FUYF01000002">
    <property type="protein sequence ID" value="SKA75273.1"/>
    <property type="molecule type" value="Genomic_DNA"/>
</dbReference>
<evidence type="ECO:0000313" key="1">
    <source>
        <dbReference type="EMBL" id="SKA75273.1"/>
    </source>
</evidence>
<dbReference type="RefSeq" id="WP_078783413.1">
    <property type="nucleotide sequence ID" value="NZ_DAWAMF010000035.1"/>
</dbReference>
<protein>
    <submittedName>
        <fullName evidence="1">Uncharacterized protein</fullName>
    </submittedName>
</protein>
<dbReference type="Proteomes" id="UP000190286">
    <property type="component" value="Unassembled WGS sequence"/>
</dbReference>